<organism evidence="5 6">
    <name type="scientific">Starkeya nomas</name>
    <dbReference type="NCBI Taxonomy" id="2666134"/>
    <lineage>
        <taxon>Bacteria</taxon>
        <taxon>Pseudomonadati</taxon>
        <taxon>Pseudomonadota</taxon>
        <taxon>Alphaproteobacteria</taxon>
        <taxon>Hyphomicrobiales</taxon>
        <taxon>Xanthobacteraceae</taxon>
        <taxon>Starkeya</taxon>
    </lineage>
</organism>
<feature type="active site" description="Nucleophile" evidence="2">
    <location>
        <position position="64"/>
    </location>
</feature>
<dbReference type="Pfam" id="PF01734">
    <property type="entry name" value="Patatin"/>
    <property type="match status" value="1"/>
</dbReference>
<dbReference type="GO" id="GO:0016042">
    <property type="term" value="P:lipid catabolic process"/>
    <property type="evidence" value="ECO:0007669"/>
    <property type="project" value="UniProtKB-UniRule"/>
</dbReference>
<dbReference type="Proteomes" id="UP000433050">
    <property type="component" value="Unassembled WGS sequence"/>
</dbReference>
<dbReference type="EMBL" id="CACSAS010000001">
    <property type="protein sequence ID" value="CAA0089776.1"/>
    <property type="molecule type" value="Genomic_DNA"/>
</dbReference>
<dbReference type="InterPro" id="IPR016035">
    <property type="entry name" value="Acyl_Trfase/lysoPLipase"/>
</dbReference>
<evidence type="ECO:0000256" key="2">
    <source>
        <dbReference type="PROSITE-ProRule" id="PRU01161"/>
    </source>
</evidence>
<dbReference type="AlphaFoldDB" id="A0A5S9NJ04"/>
<dbReference type="Gene3D" id="3.40.1090.10">
    <property type="entry name" value="Cytosolic phospholipase A2 catalytic domain"/>
    <property type="match status" value="1"/>
</dbReference>
<reference evidence="5 6" key="1">
    <citation type="submission" date="2019-12" db="EMBL/GenBank/DDBJ databases">
        <authorList>
            <person name="Reyes-Prieto M."/>
        </authorList>
    </citation>
    <scope>NUCLEOTIDE SEQUENCE [LARGE SCALE GENOMIC DNA]</scope>
    <source>
        <strain evidence="5">HF14-78462</strain>
    </source>
</reference>
<evidence type="ECO:0000256" key="1">
    <source>
        <dbReference type="ARBA" id="ARBA00023098"/>
    </source>
</evidence>
<proteinExistence type="predicted"/>
<accession>A0A5S9NJ04</accession>
<sequence length="360" mass="39589">MRRAARSGAAPPDPTARGKARPKRVAIACQGGGSHAAFTAGVLRRLLSDEFRDGFELAGISGTSGGAICAALAWAGLATGGPEDARARLAGFWDHAKADTPIDAWQNYWGMALASLPWNVDVSPYRLENGADRVLTEWLRAFLHLEKIGAPARRRAPALFVGATDVLTGDRCIFRGEELDYPDLIGSAALPFLYRAVHTRGHVLWDGLFSVNPPIRDLLDLAVDELWVIQISPLAIRQEPRSVEAIRERRDQLAGNLSLAQELHFVDKINEILALNGPLKHKHPGAQDRYYTPVAIHLLDAGLEDARFGYASRLDRSPSLLDELLSRGEEMAPRLLAEETLWPRRGALEGRTLTIARRKR</sequence>
<feature type="region of interest" description="Disordered" evidence="3">
    <location>
        <begin position="1"/>
        <end position="23"/>
    </location>
</feature>
<dbReference type="GO" id="GO:0016787">
    <property type="term" value="F:hydrolase activity"/>
    <property type="evidence" value="ECO:0007669"/>
    <property type="project" value="UniProtKB-UniRule"/>
</dbReference>
<evidence type="ECO:0000313" key="5">
    <source>
        <dbReference type="EMBL" id="CAA0089776.1"/>
    </source>
</evidence>
<evidence type="ECO:0000313" key="6">
    <source>
        <dbReference type="Proteomes" id="UP000433050"/>
    </source>
</evidence>
<evidence type="ECO:0000256" key="3">
    <source>
        <dbReference type="SAM" id="MobiDB-lite"/>
    </source>
</evidence>
<keyword evidence="6" id="KW-1185">Reference proteome</keyword>
<feature type="short sequence motif" description="GXSXG" evidence="2">
    <location>
        <begin position="62"/>
        <end position="66"/>
    </location>
</feature>
<dbReference type="PROSITE" id="PS51635">
    <property type="entry name" value="PNPLA"/>
    <property type="match status" value="1"/>
</dbReference>
<gene>
    <name evidence="5" type="ORF">STARVERO_01014</name>
</gene>
<dbReference type="SUPFAM" id="SSF52151">
    <property type="entry name" value="FabD/lysophospholipase-like"/>
    <property type="match status" value="1"/>
</dbReference>
<evidence type="ECO:0000259" key="4">
    <source>
        <dbReference type="PROSITE" id="PS51635"/>
    </source>
</evidence>
<protein>
    <recommendedName>
        <fullName evidence="4">PNPLA domain-containing protein</fullName>
    </recommendedName>
</protein>
<dbReference type="InterPro" id="IPR002641">
    <property type="entry name" value="PNPLA_dom"/>
</dbReference>
<keyword evidence="1 2" id="KW-0443">Lipid metabolism</keyword>
<dbReference type="RefSeq" id="WP_144342528.1">
    <property type="nucleotide sequence ID" value="NZ_CACSAS010000001.1"/>
</dbReference>
<feature type="active site" description="Proton acceptor" evidence="2">
    <location>
        <position position="206"/>
    </location>
</feature>
<feature type="domain" description="PNPLA" evidence="4">
    <location>
        <begin position="27"/>
        <end position="219"/>
    </location>
</feature>
<keyword evidence="2" id="KW-0378">Hydrolase</keyword>
<keyword evidence="2" id="KW-0442">Lipid degradation</keyword>
<name>A0A5S9NJ04_9HYPH</name>
<comment type="caution">
    <text evidence="2">Lacks conserved residue(s) required for the propagation of feature annotation.</text>
</comment>